<proteinExistence type="predicted"/>
<feature type="signal peptide" evidence="1">
    <location>
        <begin position="1"/>
        <end position="23"/>
    </location>
</feature>
<keyword evidence="3" id="KW-0482">Metalloprotease</keyword>
<gene>
    <name evidence="3" type="ORF">ACFL2Z_04945</name>
</gene>
<evidence type="ECO:0000259" key="2">
    <source>
        <dbReference type="Pfam" id="PF05547"/>
    </source>
</evidence>
<reference evidence="3 4" key="1">
    <citation type="submission" date="2024-09" db="EMBL/GenBank/DDBJ databases">
        <authorList>
            <person name="D'Angelo T."/>
        </authorList>
    </citation>
    <scope>NUCLEOTIDE SEQUENCE [LARGE SCALE GENOMIC DNA]</scope>
    <source>
        <strain evidence="3">SAG AM-311-F02</strain>
    </source>
</reference>
<dbReference type="PANTHER" id="PTHR41775:SF1">
    <property type="entry name" value="PEPTIDASE M6-LIKE DOMAIN-CONTAINING PROTEIN"/>
    <property type="match status" value="1"/>
</dbReference>
<feature type="non-terminal residue" evidence="3">
    <location>
        <position position="291"/>
    </location>
</feature>
<dbReference type="SUPFAM" id="SSF55486">
    <property type="entry name" value="Metalloproteases ('zincins'), catalytic domain"/>
    <property type="match status" value="1"/>
</dbReference>
<feature type="chain" id="PRO_5045848440" evidence="1">
    <location>
        <begin position="24"/>
        <end position="291"/>
    </location>
</feature>
<dbReference type="EMBL" id="JBHPEI010000094">
    <property type="protein sequence ID" value="MFC1800235.1"/>
    <property type="molecule type" value="Genomic_DNA"/>
</dbReference>
<evidence type="ECO:0000256" key="1">
    <source>
        <dbReference type="SAM" id="SignalP"/>
    </source>
</evidence>
<dbReference type="GO" id="GO:0008237">
    <property type="term" value="F:metallopeptidase activity"/>
    <property type="evidence" value="ECO:0007669"/>
    <property type="project" value="UniProtKB-KW"/>
</dbReference>
<dbReference type="PANTHER" id="PTHR41775">
    <property type="entry name" value="SECRETED PROTEIN-RELATED"/>
    <property type="match status" value="1"/>
</dbReference>
<comment type="caution">
    <text evidence="3">The sequence shown here is derived from an EMBL/GenBank/DDBJ whole genome shotgun (WGS) entry which is preliminary data.</text>
</comment>
<dbReference type="Proteomes" id="UP001594288">
    <property type="component" value="Unassembled WGS sequence"/>
</dbReference>
<keyword evidence="3" id="KW-0645">Protease</keyword>
<keyword evidence="3" id="KW-0378">Hydrolase</keyword>
<sequence length="291" mass="32032">MRKLYLAPALMLLVVLTATCLQAMPPHPELVEKWKKEGVLDQRLSAMQDLRAKGIDNLPGNMVYQVVPGMKILAIERESIVIIVDFDDNTADTGTYPTSHYNDLLFSVGTYPTGSMRDYYLENSYGNFETTGQTSGWHRMPENYSYYVDGNNGFNSYPRNAQGLTEDAVIAADPYIDFSQYDNDGPDGIPDSGDDDGFVDALFVVHAGPGAEVTGSPYDIWSHAWGTYNYVPVDGVYVYGYSMEPEDGDIGVFCHELGHVLGLPDFYDYGYDSRGAGYWSVMAGGSWGGGG</sequence>
<protein>
    <submittedName>
        <fullName evidence="3">M6 family metalloprotease domain-containing protein</fullName>
    </submittedName>
</protein>
<dbReference type="NCBIfam" id="TIGR03296">
    <property type="entry name" value="M6dom_TIGR03296"/>
    <property type="match status" value="1"/>
</dbReference>
<evidence type="ECO:0000313" key="3">
    <source>
        <dbReference type="EMBL" id="MFC1800235.1"/>
    </source>
</evidence>
<accession>A0ABV6YQ84</accession>
<dbReference type="InterPro" id="IPR008757">
    <property type="entry name" value="Peptidase_M6-like_domain"/>
</dbReference>
<name>A0ABV6YQ84_UNCEI</name>
<keyword evidence="1" id="KW-0732">Signal</keyword>
<feature type="domain" description="Peptidase M6-like" evidence="2">
    <location>
        <begin position="90"/>
        <end position="289"/>
    </location>
</feature>
<keyword evidence="4" id="KW-1185">Reference proteome</keyword>
<organism evidence="3 4">
    <name type="scientific">Eiseniibacteriota bacterium</name>
    <dbReference type="NCBI Taxonomy" id="2212470"/>
    <lineage>
        <taxon>Bacteria</taxon>
        <taxon>Candidatus Eiseniibacteriota</taxon>
    </lineage>
</organism>
<evidence type="ECO:0000313" key="4">
    <source>
        <dbReference type="Proteomes" id="UP001594288"/>
    </source>
</evidence>
<dbReference type="Pfam" id="PF05547">
    <property type="entry name" value="Peptidase_M6"/>
    <property type="match status" value="1"/>
</dbReference>